<dbReference type="InterPro" id="IPR008271">
    <property type="entry name" value="Ser/Thr_kinase_AS"/>
</dbReference>
<dbReference type="GeneID" id="95975343"/>
<keyword evidence="10" id="KW-1185">Reference proteome</keyword>
<dbReference type="Gene3D" id="1.10.510.10">
    <property type="entry name" value="Transferase(Phosphotransferase) domain 1"/>
    <property type="match status" value="1"/>
</dbReference>
<reference evidence="9 10" key="1">
    <citation type="submission" date="2024-07" db="EMBL/GenBank/DDBJ databases">
        <title>Draft sequence of the Neodothiora populina.</title>
        <authorList>
            <person name="Drown D.D."/>
            <person name="Schuette U.S."/>
            <person name="Buechlein A.B."/>
            <person name="Rusch D.R."/>
            <person name="Winton L.W."/>
            <person name="Adams G.A."/>
        </authorList>
    </citation>
    <scope>NUCLEOTIDE SEQUENCE [LARGE SCALE GENOMIC DNA]</scope>
    <source>
        <strain evidence="9 10">CPC 39397</strain>
    </source>
</reference>
<protein>
    <recommendedName>
        <fullName evidence="1">non-specific serine/threonine protein kinase</fullName>
        <ecNumber evidence="1">2.7.11.1</ecNumber>
    </recommendedName>
</protein>
<dbReference type="SUPFAM" id="SSF56112">
    <property type="entry name" value="Protein kinase-like (PK-like)"/>
    <property type="match status" value="1"/>
</dbReference>
<dbReference type="Pfam" id="PF00069">
    <property type="entry name" value="Pkinase"/>
    <property type="match status" value="2"/>
</dbReference>
<keyword evidence="4" id="KW-0547">Nucleotide-binding</keyword>
<evidence type="ECO:0000313" key="9">
    <source>
        <dbReference type="EMBL" id="KAL1311518.1"/>
    </source>
</evidence>
<dbReference type="PANTHER" id="PTHR44167">
    <property type="entry name" value="OVARIAN-SPECIFIC SERINE/THREONINE-PROTEIN KINASE LOK-RELATED"/>
    <property type="match status" value="1"/>
</dbReference>
<evidence type="ECO:0000256" key="7">
    <source>
        <dbReference type="SAM" id="MobiDB-lite"/>
    </source>
</evidence>
<comment type="caution">
    <text evidence="9">The sequence shown here is derived from an EMBL/GenBank/DDBJ whole genome shotgun (WGS) entry which is preliminary data.</text>
</comment>
<name>A0ABR3PQP5_9PEZI</name>
<dbReference type="PANTHER" id="PTHR44167:SF23">
    <property type="entry name" value="CDC7 KINASE, ISOFORM A-RELATED"/>
    <property type="match status" value="1"/>
</dbReference>
<dbReference type="RefSeq" id="XP_069204367.1">
    <property type="nucleotide sequence ID" value="XM_069340849.1"/>
</dbReference>
<dbReference type="InterPro" id="IPR000719">
    <property type="entry name" value="Prot_kinase_dom"/>
</dbReference>
<dbReference type="Proteomes" id="UP001562354">
    <property type="component" value="Unassembled WGS sequence"/>
</dbReference>
<dbReference type="CDD" id="cd14019">
    <property type="entry name" value="STKc_Cdc7"/>
    <property type="match status" value="1"/>
</dbReference>
<evidence type="ECO:0000259" key="8">
    <source>
        <dbReference type="PROSITE" id="PS50011"/>
    </source>
</evidence>
<feature type="region of interest" description="Disordered" evidence="7">
    <location>
        <begin position="34"/>
        <end position="75"/>
    </location>
</feature>
<proteinExistence type="predicted"/>
<feature type="compositionally biased region" description="Basic and acidic residues" evidence="7">
    <location>
        <begin position="482"/>
        <end position="517"/>
    </location>
</feature>
<evidence type="ECO:0000313" key="10">
    <source>
        <dbReference type="Proteomes" id="UP001562354"/>
    </source>
</evidence>
<keyword evidence="6" id="KW-0067">ATP-binding</keyword>
<accession>A0ABR3PQP5</accession>
<dbReference type="PROSITE" id="PS00108">
    <property type="entry name" value="PROTEIN_KINASE_ST"/>
    <property type="match status" value="1"/>
</dbReference>
<evidence type="ECO:0000256" key="3">
    <source>
        <dbReference type="ARBA" id="ARBA00022679"/>
    </source>
</evidence>
<evidence type="ECO:0000256" key="4">
    <source>
        <dbReference type="ARBA" id="ARBA00022741"/>
    </source>
</evidence>
<keyword evidence="2" id="KW-0723">Serine/threonine-protein kinase</keyword>
<dbReference type="PROSITE" id="PS50011">
    <property type="entry name" value="PROTEIN_KINASE_DOM"/>
    <property type="match status" value="1"/>
</dbReference>
<feature type="region of interest" description="Disordered" evidence="7">
    <location>
        <begin position="304"/>
        <end position="325"/>
    </location>
</feature>
<sequence length="517" mass="58688">MASTAEDIYNKLAGIKTTSKVVREPHAVPVAIPFDPVEYDGRSEDETTEAIDESRGPLEESGATHDDSSEEEEVEDSVAEDMLKFEMSFKNITQRYRLINRIGEGTFSTVYKAEDLLYDRYDNDWNLDEKDGSWFSPPGKHNSHRSKGRFVAIKKIYVTSSPMRIFNELELLHDLRGSPNVCPLITAFRHQDQVIAVLPYFQHRDFRDYFREMTVTEMRPYFHSLMTAVAAVHQHNIIHRDIKPTNFLYSPTTQRGVLVDFGLAEREGTDWHACNCSYTPEERSHRVRHSVYNSVRLQYRENGQSLPAPTYPKDDTRHSRRANRAGTRGFRAPEVLLKCTAQTCVIDIWSCGIILLTLLSRRFPFFHSADDIDAFIELCTIFGKRRMNEVALLHGQVLQTNIPTIGEGGHSWEKILLWCTNRSKKEGQGLDEEELLAVEFMGLCLELDPIKRITAEEALAHPFLTGGRGGVRRQTAPAGDGGGHDHDDRSTGREGEGGHASHDATGRDRRGEGDMYE</sequence>
<evidence type="ECO:0000256" key="5">
    <source>
        <dbReference type="ARBA" id="ARBA00022777"/>
    </source>
</evidence>
<gene>
    <name evidence="9" type="ORF">AAFC00_001640</name>
</gene>
<keyword evidence="5" id="KW-0418">Kinase</keyword>
<keyword evidence="3" id="KW-0808">Transferase</keyword>
<evidence type="ECO:0000256" key="1">
    <source>
        <dbReference type="ARBA" id="ARBA00012513"/>
    </source>
</evidence>
<dbReference type="EC" id="2.7.11.1" evidence="1"/>
<dbReference type="Gene3D" id="3.30.200.20">
    <property type="entry name" value="Phosphorylase Kinase, domain 1"/>
    <property type="match status" value="1"/>
</dbReference>
<feature type="compositionally biased region" description="Basic and acidic residues" evidence="7">
    <location>
        <begin position="52"/>
        <end position="67"/>
    </location>
</feature>
<evidence type="ECO:0000256" key="6">
    <source>
        <dbReference type="ARBA" id="ARBA00022840"/>
    </source>
</evidence>
<feature type="region of interest" description="Disordered" evidence="7">
    <location>
        <begin position="464"/>
        <end position="517"/>
    </location>
</feature>
<feature type="domain" description="Protein kinase" evidence="8">
    <location>
        <begin position="96"/>
        <end position="464"/>
    </location>
</feature>
<dbReference type="EMBL" id="JBFMKM010000001">
    <property type="protein sequence ID" value="KAL1311518.1"/>
    <property type="molecule type" value="Genomic_DNA"/>
</dbReference>
<evidence type="ECO:0000256" key="2">
    <source>
        <dbReference type="ARBA" id="ARBA00022527"/>
    </source>
</evidence>
<dbReference type="InterPro" id="IPR011009">
    <property type="entry name" value="Kinase-like_dom_sf"/>
</dbReference>
<organism evidence="9 10">
    <name type="scientific">Neodothiora populina</name>
    <dbReference type="NCBI Taxonomy" id="2781224"/>
    <lineage>
        <taxon>Eukaryota</taxon>
        <taxon>Fungi</taxon>
        <taxon>Dikarya</taxon>
        <taxon>Ascomycota</taxon>
        <taxon>Pezizomycotina</taxon>
        <taxon>Dothideomycetes</taxon>
        <taxon>Dothideomycetidae</taxon>
        <taxon>Dothideales</taxon>
        <taxon>Dothioraceae</taxon>
        <taxon>Neodothiora</taxon>
    </lineage>
</organism>
<dbReference type="SMART" id="SM00220">
    <property type="entry name" value="S_TKc"/>
    <property type="match status" value="1"/>
</dbReference>